<organism evidence="1 2">
    <name type="scientific">Oryza meyeriana var. granulata</name>
    <dbReference type="NCBI Taxonomy" id="110450"/>
    <lineage>
        <taxon>Eukaryota</taxon>
        <taxon>Viridiplantae</taxon>
        <taxon>Streptophyta</taxon>
        <taxon>Embryophyta</taxon>
        <taxon>Tracheophyta</taxon>
        <taxon>Spermatophyta</taxon>
        <taxon>Magnoliopsida</taxon>
        <taxon>Liliopsida</taxon>
        <taxon>Poales</taxon>
        <taxon>Poaceae</taxon>
        <taxon>BOP clade</taxon>
        <taxon>Oryzoideae</taxon>
        <taxon>Oryzeae</taxon>
        <taxon>Oryzinae</taxon>
        <taxon>Oryza</taxon>
        <taxon>Oryza meyeriana</taxon>
    </lineage>
</organism>
<dbReference type="Proteomes" id="UP000479710">
    <property type="component" value="Unassembled WGS sequence"/>
</dbReference>
<dbReference type="AlphaFoldDB" id="A0A6G1BS25"/>
<evidence type="ECO:0000313" key="1">
    <source>
        <dbReference type="EMBL" id="KAF0890561.1"/>
    </source>
</evidence>
<proteinExistence type="predicted"/>
<protein>
    <submittedName>
        <fullName evidence="1">Uncharacterized protein</fullName>
    </submittedName>
</protein>
<comment type="caution">
    <text evidence="1">The sequence shown here is derived from an EMBL/GenBank/DDBJ whole genome shotgun (WGS) entry which is preliminary data.</text>
</comment>
<reference evidence="1 2" key="1">
    <citation type="submission" date="2019-11" db="EMBL/GenBank/DDBJ databases">
        <title>Whole genome sequence of Oryza granulata.</title>
        <authorList>
            <person name="Li W."/>
        </authorList>
    </citation>
    <scope>NUCLEOTIDE SEQUENCE [LARGE SCALE GENOMIC DNA]</scope>
    <source>
        <strain evidence="2">cv. Menghai</strain>
        <tissue evidence="1">Leaf</tissue>
    </source>
</reference>
<name>A0A6G1BS25_9ORYZ</name>
<gene>
    <name evidence="1" type="ORF">E2562_003773</name>
</gene>
<accession>A0A6G1BS25</accession>
<dbReference type="EMBL" id="SPHZ02000011">
    <property type="protein sequence ID" value="KAF0890561.1"/>
    <property type="molecule type" value="Genomic_DNA"/>
</dbReference>
<keyword evidence="2" id="KW-1185">Reference proteome</keyword>
<evidence type="ECO:0000313" key="2">
    <source>
        <dbReference type="Proteomes" id="UP000479710"/>
    </source>
</evidence>
<sequence length="169" mass="18563">MRACLREALACGGSFGQWEVIFFRRSTATSCRTLGVLAVRRWWTSPGTTYGSPASRQICPSACRRASLSGIRNWIRRSSSDCAIPPCHGFLPTLLQSAGAGDGVEGVPRVGKCPQTVLRLCVSSLQFHYPGQTFQNNRTKQCSISEFPDELIQSEGEHEFQTPKPVQAI</sequence>